<dbReference type="SUPFAM" id="SSF53323">
    <property type="entry name" value="Pyruvate-ferredoxin oxidoreductase, PFOR, domain III"/>
    <property type="match status" value="1"/>
</dbReference>
<dbReference type="Gene3D" id="3.40.920.10">
    <property type="entry name" value="Pyruvate-ferredoxin oxidoreductase, PFOR, domain III"/>
    <property type="match status" value="1"/>
</dbReference>
<dbReference type="RefSeq" id="WP_008620279.1">
    <property type="nucleotide sequence ID" value="NZ_AONQ01000062.1"/>
</dbReference>
<dbReference type="AlphaFoldDB" id="M2Y633"/>
<dbReference type="eggNOG" id="COG1014">
    <property type="taxonomic scope" value="Bacteria"/>
</dbReference>
<dbReference type="InterPro" id="IPR002869">
    <property type="entry name" value="Pyrv_flavodox_OxRed_cen"/>
</dbReference>
<dbReference type="OrthoDB" id="9794954at2"/>
<keyword evidence="1" id="KW-0560">Oxidoreductase</keyword>
<evidence type="ECO:0000313" key="4">
    <source>
        <dbReference type="Proteomes" id="UP000011744"/>
    </source>
</evidence>
<name>M2Y633_9PROT</name>
<dbReference type="NCBIfam" id="NF045762">
    <property type="entry name" value="PhenlGlyoxDHPadE"/>
    <property type="match status" value="1"/>
</dbReference>
<dbReference type="PATRIC" id="fig|1244869.3.peg.3597"/>
<dbReference type="Proteomes" id="UP000011744">
    <property type="component" value="Unassembled WGS sequence"/>
</dbReference>
<dbReference type="EMBL" id="AONQ01000062">
    <property type="protein sequence ID" value="EME68521.1"/>
    <property type="molecule type" value="Genomic_DNA"/>
</dbReference>
<evidence type="ECO:0000313" key="3">
    <source>
        <dbReference type="EMBL" id="EME68521.1"/>
    </source>
</evidence>
<evidence type="ECO:0000256" key="1">
    <source>
        <dbReference type="ARBA" id="ARBA00023002"/>
    </source>
</evidence>
<dbReference type="PANTHER" id="PTHR43366">
    <property type="entry name" value="PYRUVATE SYNTHASE SUBUNIT PORC"/>
    <property type="match status" value="1"/>
</dbReference>
<evidence type="ECO:0000259" key="2">
    <source>
        <dbReference type="Pfam" id="PF01558"/>
    </source>
</evidence>
<dbReference type="InterPro" id="IPR051626">
    <property type="entry name" value="Oxidoreductase_gamma_subunit"/>
</dbReference>
<gene>
    <name evidence="3" type="ORF">H261_17990</name>
</gene>
<dbReference type="STRING" id="1244869.H261_17990"/>
<dbReference type="InterPro" id="IPR011894">
    <property type="entry name" value="PorC_KorC"/>
</dbReference>
<dbReference type="Pfam" id="PF01558">
    <property type="entry name" value="POR"/>
    <property type="match status" value="1"/>
</dbReference>
<comment type="caution">
    <text evidence="3">The sequence shown here is derived from an EMBL/GenBank/DDBJ whole genome shotgun (WGS) entry which is preliminary data.</text>
</comment>
<reference evidence="3 4" key="1">
    <citation type="journal article" date="2014" name="Genome Announc.">
        <title>Draft Genome Sequence of Magnetospirillum sp. Strain SO-1, a Freshwater Magnetotactic Bacterium Isolated from the Ol'khovka River, Russia.</title>
        <authorList>
            <person name="Grouzdev D.S."/>
            <person name="Dziuba M.V."/>
            <person name="Sukhacheva M.S."/>
            <person name="Mardanov A.V."/>
            <person name="Beletskiy A.V."/>
            <person name="Kuznetsov B.B."/>
            <person name="Skryabin K.G."/>
        </authorList>
    </citation>
    <scope>NUCLEOTIDE SEQUENCE [LARGE SCALE GENOMIC DNA]</scope>
    <source>
        <strain evidence="3 4">SO-1</strain>
    </source>
</reference>
<dbReference type="InterPro" id="IPR054811">
    <property type="entry name" value="PadE"/>
</dbReference>
<accession>M2Y633</accession>
<protein>
    <submittedName>
        <fullName evidence="3">Phenylglyoxylate:acceptor oxidoreductase</fullName>
    </submittedName>
</protein>
<feature type="domain" description="Pyruvate/ketoisovalerate oxidoreductase catalytic" evidence="2">
    <location>
        <begin position="11"/>
        <end position="178"/>
    </location>
</feature>
<dbReference type="InterPro" id="IPR019752">
    <property type="entry name" value="Pyrv/ketoisovalerate_OxRed_cat"/>
</dbReference>
<keyword evidence="4" id="KW-1185">Reference proteome</keyword>
<dbReference type="GO" id="GO:0016625">
    <property type="term" value="F:oxidoreductase activity, acting on the aldehyde or oxo group of donors, iron-sulfur protein as acceptor"/>
    <property type="evidence" value="ECO:0007669"/>
    <property type="project" value="InterPro"/>
</dbReference>
<dbReference type="NCBIfam" id="TIGR02175">
    <property type="entry name" value="PorC_KorC"/>
    <property type="match status" value="1"/>
</dbReference>
<dbReference type="PANTHER" id="PTHR43366:SF1">
    <property type="entry name" value="PYRUVATE SYNTHASE SUBUNIT PORC"/>
    <property type="match status" value="1"/>
</dbReference>
<organism evidence="3 4">
    <name type="scientific">Paramagnetospirillum caucaseum</name>
    <dbReference type="NCBI Taxonomy" id="1244869"/>
    <lineage>
        <taxon>Bacteria</taxon>
        <taxon>Pseudomonadati</taxon>
        <taxon>Pseudomonadota</taxon>
        <taxon>Alphaproteobacteria</taxon>
        <taxon>Rhodospirillales</taxon>
        <taxon>Magnetospirillaceae</taxon>
        <taxon>Paramagnetospirillum</taxon>
    </lineage>
</organism>
<sequence>MSNEIRLHGRGGQGTVLAAGILAQALAEEGKWAIAIPTFGFERRGAPVSAFLRVDDRPIRSLTNIYHPDVIVCIDQTLGRAVNIFAGMAPGATLVLASRKSPAELDLPPTARRLGLVDAVSIAMELFKRPITNSVMLGALARTTGMVSLESLARAMEGSHFRDAGLAQNLEAIRRGYDETEVLDLKESCHAYA</sequence>
<proteinExistence type="predicted"/>